<dbReference type="EC" id="3.4.23.21" evidence="3"/>
<evidence type="ECO:0000256" key="8">
    <source>
        <dbReference type="PIRSR" id="PIRSR601461-1"/>
    </source>
</evidence>
<dbReference type="AlphaFoldDB" id="A0A4P9W1V0"/>
<keyword evidence="5" id="KW-0732">Signal</keyword>
<reference evidence="13" key="1">
    <citation type="journal article" date="2018" name="Nat. Microbiol.">
        <title>Leveraging single-cell genomics to expand the fungal tree of life.</title>
        <authorList>
            <person name="Ahrendt S.R."/>
            <person name="Quandt C.A."/>
            <person name="Ciobanu D."/>
            <person name="Clum A."/>
            <person name="Salamov A."/>
            <person name="Andreopoulos B."/>
            <person name="Cheng J.F."/>
            <person name="Woyke T."/>
            <person name="Pelin A."/>
            <person name="Henrissat B."/>
            <person name="Reynolds N.K."/>
            <person name="Benny G.L."/>
            <person name="Smith M.E."/>
            <person name="James T.Y."/>
            <person name="Grigoriev I.V."/>
        </authorList>
    </citation>
    <scope>NUCLEOTIDE SEQUENCE [LARGE SCALE GENOMIC DNA]</scope>
</reference>
<dbReference type="CDD" id="cd05471">
    <property type="entry name" value="pepsin_like"/>
    <property type="match status" value="1"/>
</dbReference>
<dbReference type="InterPro" id="IPR021109">
    <property type="entry name" value="Peptidase_aspartic_dom_sf"/>
</dbReference>
<protein>
    <recommendedName>
        <fullName evidence="3">rhizopuspepsin</fullName>
        <ecNumber evidence="3">3.4.23.21</ecNumber>
    </recommendedName>
</protein>
<dbReference type="GO" id="GO:0004190">
    <property type="term" value="F:aspartic-type endopeptidase activity"/>
    <property type="evidence" value="ECO:0007669"/>
    <property type="project" value="UniProtKB-KW"/>
</dbReference>
<dbReference type="PRINTS" id="PR00792">
    <property type="entry name" value="PEPSIN"/>
</dbReference>
<keyword evidence="6 10" id="KW-0064">Aspartyl protease</keyword>
<dbReference type="EMBL" id="KZ999969">
    <property type="protein sequence ID" value="RKO84560.1"/>
    <property type="molecule type" value="Genomic_DNA"/>
</dbReference>
<dbReference type="PROSITE" id="PS51767">
    <property type="entry name" value="PEPTIDASE_A1"/>
    <property type="match status" value="1"/>
</dbReference>
<dbReference type="SUPFAM" id="SSF50630">
    <property type="entry name" value="Acid proteases"/>
    <property type="match status" value="1"/>
</dbReference>
<keyword evidence="4 10" id="KW-0645">Protease</keyword>
<evidence type="ECO:0000256" key="3">
    <source>
        <dbReference type="ARBA" id="ARBA00013205"/>
    </source>
</evidence>
<dbReference type="OrthoDB" id="2747330at2759"/>
<evidence type="ECO:0000256" key="9">
    <source>
        <dbReference type="PIRSR" id="PIRSR601461-2"/>
    </source>
</evidence>
<evidence type="ECO:0000256" key="7">
    <source>
        <dbReference type="ARBA" id="ARBA00022801"/>
    </source>
</evidence>
<comment type="similarity">
    <text evidence="2 10">Belongs to the peptidase A1 family.</text>
</comment>
<dbReference type="FunFam" id="2.40.70.10:FF:000115">
    <property type="entry name" value="Lysosomal aspartic protease"/>
    <property type="match status" value="1"/>
</dbReference>
<dbReference type="InterPro" id="IPR001969">
    <property type="entry name" value="Aspartic_peptidase_AS"/>
</dbReference>
<evidence type="ECO:0000256" key="5">
    <source>
        <dbReference type="ARBA" id="ARBA00022729"/>
    </source>
</evidence>
<dbReference type="InterPro" id="IPR034164">
    <property type="entry name" value="Pepsin-like_dom"/>
</dbReference>
<evidence type="ECO:0000256" key="4">
    <source>
        <dbReference type="ARBA" id="ARBA00022670"/>
    </source>
</evidence>
<evidence type="ECO:0000313" key="13">
    <source>
        <dbReference type="Proteomes" id="UP000269721"/>
    </source>
</evidence>
<feature type="disulfide bond" evidence="9">
    <location>
        <begin position="341"/>
        <end position="373"/>
    </location>
</feature>
<dbReference type="Proteomes" id="UP000269721">
    <property type="component" value="Unassembled WGS sequence"/>
</dbReference>
<keyword evidence="7 10" id="KW-0378">Hydrolase</keyword>
<sequence>MHHPPTRDTTPYLLDLRQVEYLQHGEDAADLEELGQEAAQPCGQPCEEQASAVRELALELWARFIAVVGDELLQDLLADGPYGGTISIGTPPQNFSVVFDTGSSNLWVTSKSCTKCSSRKPYDPTLSTTATQASIALTNVTYGSGSFLGASVTDSVTLCGVTLPAQPLLAATVEDQELSQGLSHLGKWDGILGLGWQALSSGPVVNGVPTVGPVPPVQAIAASGVLVEPVFSVWLGTQADVADGGGEFVLGGCDSAHFVGALTCLPLQPTFQPKTLGFWSVSLNSITVGPTSSTTLQLPPSTIAIFDTGSSFIGLPPATLTQLVQLLGGKFSSALYTAPSCTGLPNITFILGGREFAISAEDYGTTGVVGNSCVLGFGLGPPNANSVVLGDTFLRRWYSVYDSDPIV</sequence>
<dbReference type="PANTHER" id="PTHR47966:SF51">
    <property type="entry name" value="BETA-SITE APP-CLEAVING ENZYME, ISOFORM A-RELATED"/>
    <property type="match status" value="1"/>
</dbReference>
<feature type="active site" evidence="8">
    <location>
        <position position="100"/>
    </location>
</feature>
<dbReference type="InterPro" id="IPR001461">
    <property type="entry name" value="Aspartic_peptidase_A1"/>
</dbReference>
<dbReference type="PROSITE" id="PS00141">
    <property type="entry name" value="ASP_PROTEASE"/>
    <property type="match status" value="1"/>
</dbReference>
<dbReference type="PANTHER" id="PTHR47966">
    <property type="entry name" value="BETA-SITE APP-CLEAVING ENZYME, ISOFORM A-RELATED"/>
    <property type="match status" value="1"/>
</dbReference>
<organism evidence="12 13">
    <name type="scientific">Blyttiomyces helicus</name>
    <dbReference type="NCBI Taxonomy" id="388810"/>
    <lineage>
        <taxon>Eukaryota</taxon>
        <taxon>Fungi</taxon>
        <taxon>Fungi incertae sedis</taxon>
        <taxon>Chytridiomycota</taxon>
        <taxon>Chytridiomycota incertae sedis</taxon>
        <taxon>Chytridiomycetes</taxon>
        <taxon>Chytridiomycetes incertae sedis</taxon>
        <taxon>Blyttiomyces</taxon>
    </lineage>
</organism>
<evidence type="ECO:0000256" key="10">
    <source>
        <dbReference type="RuleBase" id="RU000454"/>
    </source>
</evidence>
<evidence type="ECO:0000256" key="1">
    <source>
        <dbReference type="ARBA" id="ARBA00001130"/>
    </source>
</evidence>
<keyword evidence="13" id="KW-1185">Reference proteome</keyword>
<dbReference type="GO" id="GO:0006508">
    <property type="term" value="P:proteolysis"/>
    <property type="evidence" value="ECO:0007669"/>
    <property type="project" value="UniProtKB-KW"/>
</dbReference>
<comment type="catalytic activity">
    <reaction evidence="1">
        <text>Hydrolysis of proteins with broad specificity similar to that of pepsin A, preferring hydrophobic residues at P1 and P1'. Clots milk and activates trypsinogen. Does not cleave 4-Gln-|-His-5, but does cleave 10-His-|-Leu-11 and 12-Val-|-Glu-13 in B chain of insulin.</text>
        <dbReference type="EC" id="3.4.23.21"/>
    </reaction>
</comment>
<evidence type="ECO:0000259" key="11">
    <source>
        <dbReference type="PROSITE" id="PS51767"/>
    </source>
</evidence>
<feature type="active site" evidence="8">
    <location>
        <position position="307"/>
    </location>
</feature>
<evidence type="ECO:0000313" key="12">
    <source>
        <dbReference type="EMBL" id="RKO84560.1"/>
    </source>
</evidence>
<dbReference type="Pfam" id="PF00026">
    <property type="entry name" value="Asp"/>
    <property type="match status" value="1"/>
</dbReference>
<dbReference type="InterPro" id="IPR033121">
    <property type="entry name" value="PEPTIDASE_A1"/>
</dbReference>
<dbReference type="Gene3D" id="2.40.70.10">
    <property type="entry name" value="Acid Proteases"/>
    <property type="match status" value="2"/>
</dbReference>
<gene>
    <name evidence="12" type="ORF">BDK51DRAFT_46338</name>
</gene>
<evidence type="ECO:0000256" key="2">
    <source>
        <dbReference type="ARBA" id="ARBA00007447"/>
    </source>
</evidence>
<name>A0A4P9W1V0_9FUNG</name>
<keyword evidence="9" id="KW-1015">Disulfide bond</keyword>
<feature type="domain" description="Peptidase A1" evidence="11">
    <location>
        <begin position="82"/>
        <end position="407"/>
    </location>
</feature>
<evidence type="ECO:0000256" key="6">
    <source>
        <dbReference type="ARBA" id="ARBA00022750"/>
    </source>
</evidence>
<accession>A0A4P9W1V0</accession>
<proteinExistence type="inferred from homology"/>